<dbReference type="Proteomes" id="UP000566819">
    <property type="component" value="Unassembled WGS sequence"/>
</dbReference>
<dbReference type="EMBL" id="JAAMPI010000430">
    <property type="protein sequence ID" value="KAF4631577.1"/>
    <property type="molecule type" value="Genomic_DNA"/>
</dbReference>
<feature type="compositionally biased region" description="Basic and acidic residues" evidence="1">
    <location>
        <begin position="103"/>
        <end position="116"/>
    </location>
</feature>
<feature type="compositionally biased region" description="Polar residues" evidence="1">
    <location>
        <begin position="279"/>
        <end position="293"/>
    </location>
</feature>
<organism evidence="2 3">
    <name type="scientific">Cudoniella acicularis</name>
    <dbReference type="NCBI Taxonomy" id="354080"/>
    <lineage>
        <taxon>Eukaryota</taxon>
        <taxon>Fungi</taxon>
        <taxon>Dikarya</taxon>
        <taxon>Ascomycota</taxon>
        <taxon>Pezizomycotina</taxon>
        <taxon>Leotiomycetes</taxon>
        <taxon>Helotiales</taxon>
        <taxon>Tricladiaceae</taxon>
        <taxon>Cudoniella</taxon>
    </lineage>
</organism>
<dbReference type="OrthoDB" id="5373744at2759"/>
<evidence type="ECO:0000313" key="2">
    <source>
        <dbReference type="EMBL" id="KAF4631577.1"/>
    </source>
</evidence>
<sequence>MAHKEREGEVEERPSERRHRSKSEKDPTKKHKSSRSSRPKVIDPETGEVVKSPHRSRKDKDQDKKSEPSKSMADLVPELARTASAPGATSRGSIPYPSFNKAHSKEAVSSREDFRLPTRAQPNVYTPESTDLGSEEKLRSKSAEHFTPPRGAATFKDGRPPSPPETDISQQRKATPSRMTKVQEEVKTESRPSSRNSWFSRSTKERDEGSKVSSKSKASKASTAIKSPQFKADGEDEKKERVVETQDDSTESEADSNLTSVAPKREPSRAGPPPPALDTDSSPESAQDSSPQTLPKHHNSRRQM</sequence>
<keyword evidence="3" id="KW-1185">Reference proteome</keyword>
<feature type="compositionally biased region" description="Basic and acidic residues" evidence="1">
    <location>
        <begin position="1"/>
        <end position="15"/>
    </location>
</feature>
<protein>
    <submittedName>
        <fullName evidence="2">Uncharacterized protein</fullName>
    </submittedName>
</protein>
<feature type="region of interest" description="Disordered" evidence="1">
    <location>
        <begin position="1"/>
        <end position="304"/>
    </location>
</feature>
<feature type="compositionally biased region" description="Polar residues" evidence="1">
    <location>
        <begin position="120"/>
        <end position="132"/>
    </location>
</feature>
<evidence type="ECO:0000256" key="1">
    <source>
        <dbReference type="SAM" id="MobiDB-lite"/>
    </source>
</evidence>
<accession>A0A8H4RK81</accession>
<feature type="compositionally biased region" description="Basic residues" evidence="1">
    <location>
        <begin position="295"/>
        <end position="304"/>
    </location>
</feature>
<feature type="compositionally biased region" description="Low complexity" evidence="1">
    <location>
        <begin position="211"/>
        <end position="227"/>
    </location>
</feature>
<proteinExistence type="predicted"/>
<feature type="compositionally biased region" description="Acidic residues" evidence="1">
    <location>
        <begin position="245"/>
        <end position="254"/>
    </location>
</feature>
<evidence type="ECO:0000313" key="3">
    <source>
        <dbReference type="Proteomes" id="UP000566819"/>
    </source>
</evidence>
<reference evidence="2 3" key="1">
    <citation type="submission" date="2020-03" db="EMBL/GenBank/DDBJ databases">
        <title>Draft Genome Sequence of Cudoniella acicularis.</title>
        <authorList>
            <person name="Buettner E."/>
            <person name="Kellner H."/>
        </authorList>
    </citation>
    <scope>NUCLEOTIDE SEQUENCE [LARGE SCALE GENOMIC DNA]</scope>
    <source>
        <strain evidence="2 3">DSM 108380</strain>
    </source>
</reference>
<feature type="compositionally biased region" description="Basic residues" evidence="1">
    <location>
        <begin position="16"/>
        <end position="38"/>
    </location>
</feature>
<comment type="caution">
    <text evidence="2">The sequence shown here is derived from an EMBL/GenBank/DDBJ whole genome shotgun (WGS) entry which is preliminary data.</text>
</comment>
<name>A0A8H4RK81_9HELO</name>
<feature type="compositionally biased region" description="Basic and acidic residues" evidence="1">
    <location>
        <begin position="181"/>
        <end position="192"/>
    </location>
</feature>
<feature type="compositionally biased region" description="Polar residues" evidence="1">
    <location>
        <begin position="167"/>
        <end position="180"/>
    </location>
</feature>
<feature type="compositionally biased region" description="Basic and acidic residues" evidence="1">
    <location>
        <begin position="232"/>
        <end position="244"/>
    </location>
</feature>
<dbReference type="AlphaFoldDB" id="A0A8H4RK81"/>
<feature type="compositionally biased region" description="Basic and acidic residues" evidence="1">
    <location>
        <begin position="134"/>
        <end position="144"/>
    </location>
</feature>
<gene>
    <name evidence="2" type="ORF">G7Y89_g6557</name>
</gene>
<feature type="compositionally biased region" description="Basic and acidic residues" evidence="1">
    <location>
        <begin position="58"/>
        <end position="68"/>
    </location>
</feature>